<evidence type="ECO:0000313" key="2">
    <source>
        <dbReference type="Proteomes" id="UP000826656"/>
    </source>
</evidence>
<dbReference type="EMBL" id="JAIVGD010000015">
    <property type="protein sequence ID" value="KAH0757982.1"/>
    <property type="molecule type" value="Genomic_DNA"/>
</dbReference>
<comment type="caution">
    <text evidence="1">The sequence shown here is derived from an EMBL/GenBank/DDBJ whole genome shotgun (WGS) entry which is preliminary data.</text>
</comment>
<dbReference type="PANTHER" id="PTHR33233">
    <property type="entry name" value="ENDONUCLEASE/EXONUCLEASE/PHOSPHATASE"/>
    <property type="match status" value="1"/>
</dbReference>
<proteinExistence type="predicted"/>
<protein>
    <submittedName>
        <fullName evidence="1">Uncharacterized protein</fullName>
    </submittedName>
</protein>
<sequence>MDSLSRISSGLGVPLYADECTTKVDKISFARVLVEMDVARELPKKLKVEDPNGRALNKK</sequence>
<name>A0ABQ7V1P4_SOLTU</name>
<dbReference type="Proteomes" id="UP000826656">
    <property type="component" value="Unassembled WGS sequence"/>
</dbReference>
<gene>
    <name evidence="1" type="ORF">KY290_021475</name>
</gene>
<evidence type="ECO:0000313" key="1">
    <source>
        <dbReference type="EMBL" id="KAH0757982.1"/>
    </source>
</evidence>
<keyword evidence="2" id="KW-1185">Reference proteome</keyword>
<organism evidence="1 2">
    <name type="scientific">Solanum tuberosum</name>
    <name type="common">Potato</name>
    <dbReference type="NCBI Taxonomy" id="4113"/>
    <lineage>
        <taxon>Eukaryota</taxon>
        <taxon>Viridiplantae</taxon>
        <taxon>Streptophyta</taxon>
        <taxon>Embryophyta</taxon>
        <taxon>Tracheophyta</taxon>
        <taxon>Spermatophyta</taxon>
        <taxon>Magnoliopsida</taxon>
        <taxon>eudicotyledons</taxon>
        <taxon>Gunneridae</taxon>
        <taxon>Pentapetalae</taxon>
        <taxon>asterids</taxon>
        <taxon>lamiids</taxon>
        <taxon>Solanales</taxon>
        <taxon>Solanaceae</taxon>
        <taxon>Solanoideae</taxon>
        <taxon>Solaneae</taxon>
        <taxon>Solanum</taxon>
    </lineage>
</organism>
<reference evidence="1 2" key="1">
    <citation type="journal article" date="2021" name="bioRxiv">
        <title>Chromosome-scale and haplotype-resolved genome assembly of a tetraploid potato cultivar.</title>
        <authorList>
            <person name="Sun H."/>
            <person name="Jiao W.-B."/>
            <person name="Krause K."/>
            <person name="Campoy J.A."/>
            <person name="Goel M."/>
            <person name="Folz-Donahue K."/>
            <person name="Kukat C."/>
            <person name="Huettel B."/>
            <person name="Schneeberger K."/>
        </authorList>
    </citation>
    <scope>NUCLEOTIDE SEQUENCE [LARGE SCALE GENOMIC DNA]</scope>
    <source>
        <strain evidence="1">SolTubOtavaFocal</strain>
        <tissue evidence="1">Leaves</tissue>
    </source>
</reference>
<dbReference type="PANTHER" id="PTHR33233:SF17">
    <property type="entry name" value="DUF4283 DOMAIN-CONTAINING PROTEIN"/>
    <property type="match status" value="1"/>
</dbReference>
<accession>A0ABQ7V1P4</accession>